<feature type="transmembrane region" description="Helical" evidence="8">
    <location>
        <begin position="195"/>
        <end position="211"/>
    </location>
</feature>
<feature type="transmembrane region" description="Helical" evidence="8">
    <location>
        <begin position="89"/>
        <end position="108"/>
    </location>
</feature>
<proteinExistence type="inferred from homology"/>
<evidence type="ECO:0000313" key="11">
    <source>
        <dbReference type="Proteomes" id="UP000223709"/>
    </source>
</evidence>
<dbReference type="RefSeq" id="WP_098924494.1">
    <property type="nucleotide sequence ID" value="NZ_CP023819.1"/>
</dbReference>
<feature type="transmembrane region" description="Helical" evidence="8">
    <location>
        <begin position="328"/>
        <end position="347"/>
    </location>
</feature>
<dbReference type="Pfam" id="PF01757">
    <property type="entry name" value="Acyl_transf_3"/>
    <property type="match status" value="1"/>
</dbReference>
<feature type="transmembrane region" description="Helical" evidence="8">
    <location>
        <begin position="51"/>
        <end position="69"/>
    </location>
</feature>
<evidence type="ECO:0000256" key="5">
    <source>
        <dbReference type="ARBA" id="ARBA00022989"/>
    </source>
</evidence>
<evidence type="ECO:0000256" key="1">
    <source>
        <dbReference type="ARBA" id="ARBA00004651"/>
    </source>
</evidence>
<feature type="region of interest" description="Disordered" evidence="7">
    <location>
        <begin position="366"/>
        <end position="386"/>
    </location>
</feature>
<accession>A0A291TCK9</accession>
<comment type="subcellular location">
    <subcellularLocation>
        <location evidence="1">Cell membrane</location>
        <topology evidence="1">Multi-pass membrane protein</topology>
    </subcellularLocation>
</comment>
<feature type="transmembrane region" description="Helical" evidence="8">
    <location>
        <begin position="254"/>
        <end position="278"/>
    </location>
</feature>
<gene>
    <name evidence="10" type="ORF">CRH10_10580</name>
</gene>
<feature type="transmembrane region" description="Helical" evidence="8">
    <location>
        <begin position="12"/>
        <end position="31"/>
    </location>
</feature>
<feature type="domain" description="Acyltransferase 3" evidence="9">
    <location>
        <begin position="15"/>
        <end position="346"/>
    </location>
</feature>
<dbReference type="GO" id="GO:0016413">
    <property type="term" value="F:O-acetyltransferase activity"/>
    <property type="evidence" value="ECO:0007669"/>
    <property type="project" value="TreeGrafter"/>
</dbReference>
<keyword evidence="4 8" id="KW-0812">Transmembrane</keyword>
<evidence type="ECO:0000256" key="8">
    <source>
        <dbReference type="SAM" id="Phobius"/>
    </source>
</evidence>
<dbReference type="AlphaFoldDB" id="A0A291TCK9"/>
<dbReference type="PANTHER" id="PTHR40074">
    <property type="entry name" value="O-ACETYLTRANSFERASE WECH"/>
    <property type="match status" value="1"/>
</dbReference>
<keyword evidence="5 8" id="KW-1133">Transmembrane helix</keyword>
<dbReference type="Proteomes" id="UP000223709">
    <property type="component" value="Chromosome"/>
</dbReference>
<evidence type="ECO:0000256" key="7">
    <source>
        <dbReference type="SAM" id="MobiDB-lite"/>
    </source>
</evidence>
<evidence type="ECO:0000256" key="4">
    <source>
        <dbReference type="ARBA" id="ARBA00022692"/>
    </source>
</evidence>
<sequence length="386" mass="43354">MEGTKRRAANSLGMFDLLKGVGMLTIVFAHTGELYPMGDASHINPLTFCMFAYRESLMAAFYIASGYGFRKRSIGKCIDQQFKTLLKPYIYTGIATTVFHFIIHYSLFGSLHNATYETYKVLGGFALGLPHTATYFGQLFFSCGPMWYLLSLMIAWILLDLILNIFPEQYINWAVLGTMLLGWGICITWEAPFCIGQGMVTVPALYVGYLAKKYKIFEQPLSPRLRGGMIAAALAVAALVLLTKSTDCVSMAEWTLGPVSILLDAVTGLGILSIVIWFQRRVENVVTHAIQAIGRRSLFIFCVHTVELTAIPWYLMPQKFAAHPVLGMVLHFTLSLGSTLLICELLVRRRDLKFWLTSRREQKAAEAPRRRSARTEAPERHFAAKH</sequence>
<keyword evidence="6 8" id="KW-0472">Membrane</keyword>
<protein>
    <submittedName>
        <fullName evidence="10">Fucose 4-O-acetylase and related acetyltransferase</fullName>
    </submittedName>
</protein>
<evidence type="ECO:0000256" key="3">
    <source>
        <dbReference type="ARBA" id="ARBA00022475"/>
    </source>
</evidence>
<organism evidence="10 11">
    <name type="scientific">Faecalibacterium prausnitzii</name>
    <dbReference type="NCBI Taxonomy" id="853"/>
    <lineage>
        <taxon>Bacteria</taxon>
        <taxon>Bacillati</taxon>
        <taxon>Bacillota</taxon>
        <taxon>Clostridia</taxon>
        <taxon>Eubacteriales</taxon>
        <taxon>Oscillospiraceae</taxon>
        <taxon>Faecalibacterium</taxon>
    </lineage>
</organism>
<name>A0A291TCK9_9FIRM</name>
<feature type="transmembrane region" description="Helical" evidence="8">
    <location>
        <begin position="170"/>
        <end position="189"/>
    </location>
</feature>
<keyword evidence="3" id="KW-1003">Cell membrane</keyword>
<feature type="transmembrane region" description="Helical" evidence="8">
    <location>
        <begin position="146"/>
        <end position="163"/>
    </location>
</feature>
<feature type="transmembrane region" description="Helical" evidence="8">
    <location>
        <begin position="223"/>
        <end position="242"/>
    </location>
</feature>
<evidence type="ECO:0000259" key="9">
    <source>
        <dbReference type="Pfam" id="PF01757"/>
    </source>
</evidence>
<feature type="transmembrane region" description="Helical" evidence="8">
    <location>
        <begin position="298"/>
        <end position="316"/>
    </location>
</feature>
<comment type="similarity">
    <text evidence="2">Belongs to the acyltransferase 3 family.</text>
</comment>
<evidence type="ECO:0000256" key="2">
    <source>
        <dbReference type="ARBA" id="ARBA00007400"/>
    </source>
</evidence>
<reference evidence="10 11" key="1">
    <citation type="submission" date="2017-10" db="EMBL/GenBank/DDBJ databases">
        <title>Complete Genome Sequence of Faecalibacterium prausnitzii isolated from the gut of healthy adult Indian.</title>
        <authorList>
            <person name="Bag S."/>
            <person name="Ghosh T.S."/>
            <person name="Das B."/>
        </authorList>
    </citation>
    <scope>NUCLEOTIDE SEQUENCE [LARGE SCALE GENOMIC DNA]</scope>
    <source>
        <strain evidence="10 11">Indica</strain>
    </source>
</reference>
<evidence type="ECO:0000256" key="6">
    <source>
        <dbReference type="ARBA" id="ARBA00023136"/>
    </source>
</evidence>
<dbReference type="InterPro" id="IPR002656">
    <property type="entry name" value="Acyl_transf_3_dom"/>
</dbReference>
<evidence type="ECO:0000313" key="10">
    <source>
        <dbReference type="EMBL" id="ATL90711.1"/>
    </source>
</evidence>
<dbReference type="EMBL" id="CP023819">
    <property type="protein sequence ID" value="ATL90711.1"/>
    <property type="molecule type" value="Genomic_DNA"/>
</dbReference>
<dbReference type="GO" id="GO:0005886">
    <property type="term" value="C:plasma membrane"/>
    <property type="evidence" value="ECO:0007669"/>
    <property type="project" value="UniProtKB-SubCell"/>
</dbReference>
<dbReference type="PANTHER" id="PTHR40074:SF2">
    <property type="entry name" value="O-ACETYLTRANSFERASE WECH"/>
    <property type="match status" value="1"/>
</dbReference>
<dbReference type="GO" id="GO:0009246">
    <property type="term" value="P:enterobacterial common antigen biosynthetic process"/>
    <property type="evidence" value="ECO:0007669"/>
    <property type="project" value="TreeGrafter"/>
</dbReference>
<keyword evidence="10" id="KW-0808">Transferase</keyword>